<keyword evidence="4" id="KW-1185">Reference proteome</keyword>
<reference evidence="3 4" key="1">
    <citation type="submission" date="2017-12" db="EMBL/GenBank/DDBJ databases">
        <title>Hemimetabolous genomes reveal molecular basis of termite eusociality.</title>
        <authorList>
            <person name="Harrison M.C."/>
            <person name="Jongepier E."/>
            <person name="Robertson H.M."/>
            <person name="Arning N."/>
            <person name="Bitard-Feildel T."/>
            <person name="Chao H."/>
            <person name="Childers C.P."/>
            <person name="Dinh H."/>
            <person name="Doddapaneni H."/>
            <person name="Dugan S."/>
            <person name="Gowin J."/>
            <person name="Greiner C."/>
            <person name="Han Y."/>
            <person name="Hu H."/>
            <person name="Hughes D.S.T."/>
            <person name="Huylmans A.-K."/>
            <person name="Kemena C."/>
            <person name="Kremer L.P.M."/>
            <person name="Lee S.L."/>
            <person name="Lopez-Ezquerra A."/>
            <person name="Mallet L."/>
            <person name="Monroy-Kuhn J.M."/>
            <person name="Moser A."/>
            <person name="Murali S.C."/>
            <person name="Muzny D.M."/>
            <person name="Otani S."/>
            <person name="Piulachs M.-D."/>
            <person name="Poelchau M."/>
            <person name="Qu J."/>
            <person name="Schaub F."/>
            <person name="Wada-Katsumata A."/>
            <person name="Worley K.C."/>
            <person name="Xie Q."/>
            <person name="Ylla G."/>
            <person name="Poulsen M."/>
            <person name="Gibbs R.A."/>
            <person name="Schal C."/>
            <person name="Richards S."/>
            <person name="Belles X."/>
            <person name="Korb J."/>
            <person name="Bornberg-Bauer E."/>
        </authorList>
    </citation>
    <scope>NUCLEOTIDE SEQUENCE [LARGE SCALE GENOMIC DNA]</scope>
    <source>
        <tissue evidence="3">Whole body</tissue>
    </source>
</reference>
<dbReference type="STRING" id="105785.A0A2J7RT33"/>
<dbReference type="InterPro" id="IPR012337">
    <property type="entry name" value="RNaseH-like_sf"/>
</dbReference>
<name>A0A2J7RT33_9NEOP</name>
<organism evidence="3 4">
    <name type="scientific">Cryptotermes secundus</name>
    <dbReference type="NCBI Taxonomy" id="105785"/>
    <lineage>
        <taxon>Eukaryota</taxon>
        <taxon>Metazoa</taxon>
        <taxon>Ecdysozoa</taxon>
        <taxon>Arthropoda</taxon>
        <taxon>Hexapoda</taxon>
        <taxon>Insecta</taxon>
        <taxon>Pterygota</taxon>
        <taxon>Neoptera</taxon>
        <taxon>Polyneoptera</taxon>
        <taxon>Dictyoptera</taxon>
        <taxon>Blattodea</taxon>
        <taxon>Blattoidea</taxon>
        <taxon>Termitoidae</taxon>
        <taxon>Kalotermitidae</taxon>
        <taxon>Cryptotermitinae</taxon>
        <taxon>Cryptotermes</taxon>
    </lineage>
</organism>
<dbReference type="InterPro" id="IPR050951">
    <property type="entry name" value="Retrovirus_Pol_polyprotein"/>
</dbReference>
<dbReference type="InterPro" id="IPR041588">
    <property type="entry name" value="Integrase_H2C2"/>
</dbReference>
<dbReference type="PROSITE" id="PS50994">
    <property type="entry name" value="INTEGRASE"/>
    <property type="match status" value="1"/>
</dbReference>
<dbReference type="Pfam" id="PF17921">
    <property type="entry name" value="Integrase_H2C2"/>
    <property type="match status" value="1"/>
</dbReference>
<evidence type="ECO:0000259" key="2">
    <source>
        <dbReference type="PROSITE" id="PS50994"/>
    </source>
</evidence>
<dbReference type="InParanoid" id="A0A2J7RT33"/>
<dbReference type="Gene3D" id="1.10.340.70">
    <property type="match status" value="1"/>
</dbReference>
<dbReference type="EC" id="2.7.7.49" evidence="1"/>
<dbReference type="PANTHER" id="PTHR37984">
    <property type="entry name" value="PROTEIN CBG26694"/>
    <property type="match status" value="1"/>
</dbReference>
<evidence type="ECO:0000313" key="3">
    <source>
        <dbReference type="EMBL" id="PNF43992.1"/>
    </source>
</evidence>
<gene>
    <name evidence="3" type="ORF">B7P43_G18368</name>
</gene>
<dbReference type="GO" id="GO:0003964">
    <property type="term" value="F:RNA-directed DNA polymerase activity"/>
    <property type="evidence" value="ECO:0007669"/>
    <property type="project" value="UniProtKB-EC"/>
</dbReference>
<dbReference type="InterPro" id="IPR036397">
    <property type="entry name" value="RNaseH_sf"/>
</dbReference>
<dbReference type="GO" id="GO:0015074">
    <property type="term" value="P:DNA integration"/>
    <property type="evidence" value="ECO:0007669"/>
    <property type="project" value="InterPro"/>
</dbReference>
<evidence type="ECO:0000313" key="4">
    <source>
        <dbReference type="Proteomes" id="UP000235965"/>
    </source>
</evidence>
<dbReference type="PANTHER" id="PTHR37984:SF5">
    <property type="entry name" value="PROTEIN NYNRIN-LIKE"/>
    <property type="match status" value="1"/>
</dbReference>
<feature type="non-terminal residue" evidence="3">
    <location>
        <position position="1"/>
    </location>
</feature>
<comment type="caution">
    <text evidence="3">The sequence shown here is derived from an EMBL/GenBank/DDBJ whole genome shotgun (WGS) entry which is preliminary data.</text>
</comment>
<protein>
    <recommendedName>
        <fullName evidence="1">RNA-directed DNA polymerase</fullName>
        <ecNumber evidence="1">2.7.7.49</ecNumber>
    </recommendedName>
</protein>
<dbReference type="Gene3D" id="3.30.420.10">
    <property type="entry name" value="Ribonuclease H-like superfamily/Ribonuclease H"/>
    <property type="match status" value="1"/>
</dbReference>
<dbReference type="InterPro" id="IPR001584">
    <property type="entry name" value="Integrase_cat-core"/>
</dbReference>
<dbReference type="Proteomes" id="UP000235965">
    <property type="component" value="Unassembled WGS sequence"/>
</dbReference>
<dbReference type="AlphaFoldDB" id="A0A2J7RT33"/>
<dbReference type="SUPFAM" id="SSF53098">
    <property type="entry name" value="Ribonuclease H-like"/>
    <property type="match status" value="1"/>
</dbReference>
<proteinExistence type="predicted"/>
<feature type="domain" description="Integrase catalytic" evidence="2">
    <location>
        <begin position="115"/>
        <end position="224"/>
    </location>
</feature>
<dbReference type="Pfam" id="PF00665">
    <property type="entry name" value="rve"/>
    <property type="match status" value="1"/>
</dbReference>
<sequence>LKKCTLTTDNVTRWVMQLQEYDLQIQYFSGAKIKTNKNYLYWRIMLPQSFETPIIRYIHELLGHQSTDKCYYQIITMFWFKNLGRKLRKYIASCENCQEVKHPNRAIKVDPLTHLPNQPGELTSMDLFGPFPTGRGNAKYLLVCLEVFTKFVTLYPLRAATTKGCLKKITEHYLVNVVQPKITLSDHGTKFTSPIWKNTLENFGIIVRYSPIRHPESNPVERVM</sequence>
<dbReference type="EMBL" id="NEVH01000118">
    <property type="protein sequence ID" value="PNF43992.1"/>
    <property type="molecule type" value="Genomic_DNA"/>
</dbReference>
<dbReference type="GO" id="GO:0003676">
    <property type="term" value="F:nucleic acid binding"/>
    <property type="evidence" value="ECO:0007669"/>
    <property type="project" value="InterPro"/>
</dbReference>
<evidence type="ECO:0000256" key="1">
    <source>
        <dbReference type="ARBA" id="ARBA00012493"/>
    </source>
</evidence>
<accession>A0A2J7RT33</accession>